<keyword evidence="2" id="KW-1185">Reference proteome</keyword>
<proteinExistence type="predicted"/>
<dbReference type="OrthoDB" id="40902at2759"/>
<evidence type="ECO:0000313" key="1">
    <source>
        <dbReference type="EMBL" id="RPB26918.1"/>
    </source>
</evidence>
<reference evidence="1 2" key="1">
    <citation type="journal article" date="2018" name="Nat. Ecol. Evol.">
        <title>Pezizomycetes genomes reveal the molecular basis of ectomycorrhizal truffle lifestyle.</title>
        <authorList>
            <person name="Murat C."/>
            <person name="Payen T."/>
            <person name="Noel B."/>
            <person name="Kuo A."/>
            <person name="Morin E."/>
            <person name="Chen J."/>
            <person name="Kohler A."/>
            <person name="Krizsan K."/>
            <person name="Balestrini R."/>
            <person name="Da Silva C."/>
            <person name="Montanini B."/>
            <person name="Hainaut M."/>
            <person name="Levati E."/>
            <person name="Barry K.W."/>
            <person name="Belfiori B."/>
            <person name="Cichocki N."/>
            <person name="Clum A."/>
            <person name="Dockter R.B."/>
            <person name="Fauchery L."/>
            <person name="Guy J."/>
            <person name="Iotti M."/>
            <person name="Le Tacon F."/>
            <person name="Lindquist E.A."/>
            <person name="Lipzen A."/>
            <person name="Malagnac F."/>
            <person name="Mello A."/>
            <person name="Molinier V."/>
            <person name="Miyauchi S."/>
            <person name="Poulain J."/>
            <person name="Riccioni C."/>
            <person name="Rubini A."/>
            <person name="Sitrit Y."/>
            <person name="Splivallo R."/>
            <person name="Traeger S."/>
            <person name="Wang M."/>
            <person name="Zifcakova L."/>
            <person name="Wipf D."/>
            <person name="Zambonelli A."/>
            <person name="Paolocci F."/>
            <person name="Nowrousian M."/>
            <person name="Ottonello S."/>
            <person name="Baldrian P."/>
            <person name="Spatafora J.W."/>
            <person name="Henrissat B."/>
            <person name="Nagy L.G."/>
            <person name="Aury J.M."/>
            <person name="Wincker P."/>
            <person name="Grigoriev I.V."/>
            <person name="Bonfante P."/>
            <person name="Martin F.M."/>
        </authorList>
    </citation>
    <scope>NUCLEOTIDE SEQUENCE [LARGE SCALE GENOMIC DNA]</scope>
    <source>
        <strain evidence="1 2">ATCC MYA-4762</strain>
    </source>
</reference>
<accession>A0A3N4LZ15</accession>
<dbReference type="Proteomes" id="UP000267821">
    <property type="component" value="Unassembled WGS sequence"/>
</dbReference>
<evidence type="ECO:0000313" key="2">
    <source>
        <dbReference type="Proteomes" id="UP000267821"/>
    </source>
</evidence>
<dbReference type="EMBL" id="ML121533">
    <property type="protein sequence ID" value="RPB26918.1"/>
    <property type="molecule type" value="Genomic_DNA"/>
</dbReference>
<sequence length="120" mass="12876">MQCPFPNPNRGTPVDTKCELIDTILHRSSPLVRLTSQQYLDLKFLTPSGGSLSVHYPVSASFAWELNPVLCARADYVGSASDRANDEERFSDLPCGGVSFAAAFCGGGFITELGLKAAYA</sequence>
<name>A0A3N4LZ15_9PEZI</name>
<gene>
    <name evidence="1" type="ORF">L211DRAFT_898952</name>
</gene>
<organism evidence="1 2">
    <name type="scientific">Terfezia boudieri ATCC MYA-4762</name>
    <dbReference type="NCBI Taxonomy" id="1051890"/>
    <lineage>
        <taxon>Eukaryota</taxon>
        <taxon>Fungi</taxon>
        <taxon>Dikarya</taxon>
        <taxon>Ascomycota</taxon>
        <taxon>Pezizomycotina</taxon>
        <taxon>Pezizomycetes</taxon>
        <taxon>Pezizales</taxon>
        <taxon>Pezizaceae</taxon>
        <taxon>Terfezia</taxon>
    </lineage>
</organism>
<dbReference type="InParanoid" id="A0A3N4LZ15"/>
<dbReference type="AlphaFoldDB" id="A0A3N4LZ15"/>
<protein>
    <submittedName>
        <fullName evidence="1">Uncharacterized protein</fullName>
    </submittedName>
</protein>